<dbReference type="InterPro" id="IPR013328">
    <property type="entry name" value="6PGD_dom2"/>
</dbReference>
<evidence type="ECO:0000313" key="2">
    <source>
        <dbReference type="EMBL" id="SFE55144.1"/>
    </source>
</evidence>
<dbReference type="RefSeq" id="WP_096326368.1">
    <property type="nucleotide sequence ID" value="NZ_FOMX01000015.1"/>
</dbReference>
<feature type="domain" description="Ketopantoate reductase C-terminal" evidence="1">
    <location>
        <begin position="143"/>
        <end position="209"/>
    </location>
</feature>
<dbReference type="Pfam" id="PF08546">
    <property type="entry name" value="ApbA_C"/>
    <property type="match status" value="1"/>
</dbReference>
<name>A0A1I2BG43_9BACT</name>
<gene>
    <name evidence="2" type="ORF">SAMN02745121_04665</name>
</gene>
<dbReference type="OrthoDB" id="5505335at2"/>
<proteinExistence type="predicted"/>
<accession>A0A1I2BG43</accession>
<dbReference type="PANTHER" id="PTHR34044">
    <property type="entry name" value="NUCLEAR PROTEIN"/>
    <property type="match status" value="1"/>
</dbReference>
<dbReference type="PANTHER" id="PTHR34044:SF1">
    <property type="entry name" value="NUCLEAR PROTEIN"/>
    <property type="match status" value="1"/>
</dbReference>
<protein>
    <submittedName>
        <fullName evidence="2">Ketopantoate reductase</fullName>
    </submittedName>
</protein>
<dbReference type="SUPFAM" id="SSF48179">
    <property type="entry name" value="6-phosphogluconate dehydrogenase C-terminal domain-like"/>
    <property type="match status" value="1"/>
</dbReference>
<organism evidence="2 3">
    <name type="scientific">Nannocystis exedens</name>
    <dbReference type="NCBI Taxonomy" id="54"/>
    <lineage>
        <taxon>Bacteria</taxon>
        <taxon>Pseudomonadati</taxon>
        <taxon>Myxococcota</taxon>
        <taxon>Polyangia</taxon>
        <taxon>Nannocystales</taxon>
        <taxon>Nannocystaceae</taxon>
        <taxon>Nannocystis</taxon>
    </lineage>
</organism>
<dbReference type="InterPro" id="IPR013752">
    <property type="entry name" value="KPA_reductase"/>
</dbReference>
<dbReference type="InterPro" id="IPR008927">
    <property type="entry name" value="6-PGluconate_DH-like_C_sf"/>
</dbReference>
<keyword evidence="3" id="KW-1185">Reference proteome</keyword>
<dbReference type="STRING" id="54.SAMN02745121_04665"/>
<sequence length="258" mass="27504">MPVLSRVTILGAGRVGGALAARSPIPVALVTREAGWEALDGPPGEPVVVAVDNAGLDAALARVPAARRPDLVFVQNGVLEPWLFEHGLQDSTRALLYFAVPRRGAPIEPGGTSVLTGPHAEALATWLRAMDLPVEVVAREAFAAAMLEKLIWNCAFGLLCQRFGCTVGEVLERHDELLGALVHELLAVGRAALGVDVAAAPLLQRLRAYSRAIASYRGAVKDWPWRNGWFVAAAAERRIATPTHIELLREAGVLPTST</sequence>
<evidence type="ECO:0000313" key="3">
    <source>
        <dbReference type="Proteomes" id="UP000199400"/>
    </source>
</evidence>
<evidence type="ECO:0000259" key="1">
    <source>
        <dbReference type="Pfam" id="PF08546"/>
    </source>
</evidence>
<dbReference type="Gene3D" id="1.10.1040.10">
    <property type="entry name" value="N-(1-d-carboxylethyl)-l-norvaline Dehydrogenase, domain 2"/>
    <property type="match status" value="1"/>
</dbReference>
<dbReference type="AlphaFoldDB" id="A0A1I2BG43"/>
<reference evidence="3" key="1">
    <citation type="submission" date="2016-10" db="EMBL/GenBank/DDBJ databases">
        <authorList>
            <person name="Varghese N."/>
            <person name="Submissions S."/>
        </authorList>
    </citation>
    <scope>NUCLEOTIDE SEQUENCE [LARGE SCALE GENOMIC DNA]</scope>
    <source>
        <strain evidence="3">ATCC 25963</strain>
    </source>
</reference>
<dbReference type="EMBL" id="FOMX01000015">
    <property type="protein sequence ID" value="SFE55144.1"/>
    <property type="molecule type" value="Genomic_DNA"/>
</dbReference>
<dbReference type="Proteomes" id="UP000199400">
    <property type="component" value="Unassembled WGS sequence"/>
</dbReference>